<dbReference type="eggNOG" id="ENOG502RT6G">
    <property type="taxonomic scope" value="Eukaryota"/>
</dbReference>
<feature type="domain" description="F-box" evidence="1">
    <location>
        <begin position="4"/>
        <end position="50"/>
    </location>
</feature>
<dbReference type="PROSITE" id="PS50181">
    <property type="entry name" value="FBOX"/>
    <property type="match status" value="1"/>
</dbReference>
<protein>
    <recommendedName>
        <fullName evidence="1">F-box domain-containing protein</fullName>
    </recommendedName>
</protein>
<dbReference type="InParanoid" id="E3N932"/>
<reference evidence="2" key="1">
    <citation type="submission" date="2007-07" db="EMBL/GenBank/DDBJ databases">
        <title>PCAP assembly of the Caenorhabditis remanei genome.</title>
        <authorList>
            <consortium name="The Caenorhabditis remanei Sequencing Consortium"/>
            <person name="Wilson R.K."/>
        </authorList>
    </citation>
    <scope>NUCLEOTIDE SEQUENCE [LARGE SCALE GENOMIC DNA]</scope>
    <source>
        <strain evidence="2">PB4641</strain>
    </source>
</reference>
<keyword evidence="3" id="KW-1185">Reference proteome</keyword>
<dbReference type="AlphaFoldDB" id="E3N932"/>
<dbReference type="KEGG" id="crq:GCK72_011129"/>
<accession>E3N932</accession>
<dbReference type="RefSeq" id="XP_003095100.2">
    <property type="nucleotide sequence ID" value="XM_003095052.2"/>
</dbReference>
<dbReference type="InterPro" id="IPR001810">
    <property type="entry name" value="F-box_dom"/>
</dbReference>
<dbReference type="Proteomes" id="UP000008281">
    <property type="component" value="Unassembled WGS sequence"/>
</dbReference>
<dbReference type="Pfam" id="PF00646">
    <property type="entry name" value="F-box"/>
    <property type="match status" value="1"/>
</dbReference>
<dbReference type="InterPro" id="IPR012885">
    <property type="entry name" value="F-box_Sdz-33"/>
</dbReference>
<sequence>MSSPFPLLRLPRLVLFDVFKSLDIGEKIKLSLCSKKISTEINNARLYSQKVIVDLDILRRKIRVRSEYNEDIFDIVNCYYIGISRDTQHYQIGGRTVPVISFTKGINKYWRSQREGFLSAIRHLLKMFQCKILTDSSIYNTDSQLEFNMLTIRPNGSKNQNLVWNQIFRELELVEDFSISSILPLDFKPVFTSWPQNITIMNSDWFTLEHLLACTCTRIRLLQSHLENNCLDEVLRKWKAGGFPNLEYLNIHSENIAFTGTTILGMHLMELDGMVIQTDDGSKKATVKAEFGNIGMSVTPSQ</sequence>
<organism evidence="3">
    <name type="scientific">Caenorhabditis remanei</name>
    <name type="common">Caenorhabditis vulgaris</name>
    <dbReference type="NCBI Taxonomy" id="31234"/>
    <lineage>
        <taxon>Eukaryota</taxon>
        <taxon>Metazoa</taxon>
        <taxon>Ecdysozoa</taxon>
        <taxon>Nematoda</taxon>
        <taxon>Chromadorea</taxon>
        <taxon>Rhabditida</taxon>
        <taxon>Rhabditina</taxon>
        <taxon>Rhabditomorpha</taxon>
        <taxon>Rhabditoidea</taxon>
        <taxon>Rhabditidae</taxon>
        <taxon>Peloderinae</taxon>
        <taxon>Caenorhabditis</taxon>
    </lineage>
</organism>
<dbReference type="CTD" id="9802405"/>
<evidence type="ECO:0000259" key="1">
    <source>
        <dbReference type="PROSITE" id="PS50181"/>
    </source>
</evidence>
<gene>
    <name evidence="2" type="ORF">CRE_20943</name>
</gene>
<dbReference type="Pfam" id="PF07735">
    <property type="entry name" value="FBA_2"/>
    <property type="match status" value="1"/>
</dbReference>
<dbReference type="GeneID" id="9802405"/>
<dbReference type="PANTHER" id="PTHR21503">
    <property type="entry name" value="F-BOX-CONTAINING HYPOTHETICAL PROTEIN C.ELEGANS"/>
    <property type="match status" value="1"/>
</dbReference>
<dbReference type="EMBL" id="DS268561">
    <property type="protein sequence ID" value="EFO90098.1"/>
    <property type="molecule type" value="Genomic_DNA"/>
</dbReference>
<dbReference type="STRING" id="31234.E3N932"/>
<evidence type="ECO:0000313" key="3">
    <source>
        <dbReference type="Proteomes" id="UP000008281"/>
    </source>
</evidence>
<dbReference type="HOGENOM" id="CLU_028840_6_0_1"/>
<proteinExistence type="predicted"/>
<evidence type="ECO:0000313" key="2">
    <source>
        <dbReference type="EMBL" id="EFO90098.1"/>
    </source>
</evidence>
<dbReference type="PANTHER" id="PTHR21503:SF52">
    <property type="entry name" value="F-BOX DOMAIN-CONTAINING PROTEIN"/>
    <property type="match status" value="1"/>
</dbReference>
<name>E3N932_CAERE</name>